<gene>
    <name evidence="2" type="ORF">Daura_18805</name>
</gene>
<evidence type="ECO:0000256" key="1">
    <source>
        <dbReference type="SAM" id="MobiDB-lite"/>
    </source>
</evidence>
<dbReference type="EMBL" id="CP073767">
    <property type="protein sequence ID" value="UWZ58035.1"/>
    <property type="molecule type" value="Genomic_DNA"/>
</dbReference>
<proteinExistence type="predicted"/>
<keyword evidence="3" id="KW-1185">Reference proteome</keyword>
<name>A0A9Q9IRG8_9ACTN</name>
<organism evidence="2 3">
    <name type="scientific">Dactylosporangium aurantiacum</name>
    <dbReference type="NCBI Taxonomy" id="35754"/>
    <lineage>
        <taxon>Bacteria</taxon>
        <taxon>Bacillati</taxon>
        <taxon>Actinomycetota</taxon>
        <taxon>Actinomycetes</taxon>
        <taxon>Micromonosporales</taxon>
        <taxon>Micromonosporaceae</taxon>
        <taxon>Dactylosporangium</taxon>
    </lineage>
</organism>
<feature type="region of interest" description="Disordered" evidence="1">
    <location>
        <begin position="1"/>
        <end position="61"/>
    </location>
</feature>
<evidence type="ECO:0000313" key="2">
    <source>
        <dbReference type="EMBL" id="UWZ58035.1"/>
    </source>
</evidence>
<dbReference type="AlphaFoldDB" id="A0A9Q9IRG8"/>
<sequence>MSAEQPRRPGSAPPSSPAKPSHPAGADAPRSATERAGGGPAGERRDDGARPGDGDAPRAGA</sequence>
<protein>
    <submittedName>
        <fullName evidence="2">Uncharacterized protein</fullName>
    </submittedName>
</protein>
<reference evidence="2" key="1">
    <citation type="submission" date="2021-04" db="EMBL/GenBank/DDBJ databases">
        <title>Dactylosporangium aurantiacum NRRL B-8018 full assembly.</title>
        <authorList>
            <person name="Hartkoorn R.C."/>
            <person name="Beaudoing E."/>
            <person name="Hot D."/>
        </authorList>
    </citation>
    <scope>NUCLEOTIDE SEQUENCE</scope>
    <source>
        <strain evidence="2">NRRL B-8018</strain>
    </source>
</reference>
<dbReference type="RefSeq" id="WP_033360143.1">
    <property type="nucleotide sequence ID" value="NZ_CP073767.1"/>
</dbReference>
<dbReference type="Proteomes" id="UP001058003">
    <property type="component" value="Chromosome"/>
</dbReference>
<accession>A0A9Q9IRG8</accession>
<feature type="compositionally biased region" description="Basic and acidic residues" evidence="1">
    <location>
        <begin position="42"/>
        <end position="61"/>
    </location>
</feature>
<evidence type="ECO:0000313" key="3">
    <source>
        <dbReference type="Proteomes" id="UP001058003"/>
    </source>
</evidence>
<dbReference type="KEGG" id="daur:Daura_18805"/>